<dbReference type="GO" id="GO:0003724">
    <property type="term" value="F:RNA helicase activity"/>
    <property type="evidence" value="ECO:0007669"/>
    <property type="project" value="InterPro"/>
</dbReference>
<feature type="region of interest" description="Disordered" evidence="7">
    <location>
        <begin position="458"/>
        <end position="492"/>
    </location>
</feature>
<accession>A0A3B1CW69</accession>
<keyword evidence="6" id="KW-0694">RNA-binding</keyword>
<keyword evidence="4 11" id="KW-0347">Helicase</keyword>
<dbReference type="Gene3D" id="3.40.50.300">
    <property type="entry name" value="P-loop containing nucleotide triphosphate hydrolases"/>
    <property type="match status" value="2"/>
</dbReference>
<evidence type="ECO:0000313" key="11">
    <source>
        <dbReference type="EMBL" id="VAX26910.1"/>
    </source>
</evidence>
<dbReference type="SMART" id="SM00490">
    <property type="entry name" value="HELICc"/>
    <property type="match status" value="1"/>
</dbReference>
<evidence type="ECO:0000259" key="8">
    <source>
        <dbReference type="PROSITE" id="PS51192"/>
    </source>
</evidence>
<dbReference type="PROSITE" id="PS51192">
    <property type="entry name" value="HELICASE_ATP_BIND_1"/>
    <property type="match status" value="1"/>
</dbReference>
<keyword evidence="1" id="KW-0963">Cytoplasm</keyword>
<dbReference type="SMART" id="SM00487">
    <property type="entry name" value="DEXDc"/>
    <property type="match status" value="1"/>
</dbReference>
<evidence type="ECO:0000256" key="6">
    <source>
        <dbReference type="ARBA" id="ARBA00022884"/>
    </source>
</evidence>
<dbReference type="PROSITE" id="PS00039">
    <property type="entry name" value="DEAD_ATP_HELICASE"/>
    <property type="match status" value="1"/>
</dbReference>
<evidence type="ECO:0000256" key="1">
    <source>
        <dbReference type="ARBA" id="ARBA00022490"/>
    </source>
</evidence>
<evidence type="ECO:0000256" key="4">
    <source>
        <dbReference type="ARBA" id="ARBA00022806"/>
    </source>
</evidence>
<dbReference type="InterPro" id="IPR044742">
    <property type="entry name" value="DEAD/DEAH_RhlB"/>
</dbReference>
<dbReference type="PROSITE" id="PS51194">
    <property type="entry name" value="HELICASE_CTER"/>
    <property type="match status" value="1"/>
</dbReference>
<dbReference type="InterPro" id="IPR014014">
    <property type="entry name" value="RNA_helicase_DEAD_Q_motif"/>
</dbReference>
<dbReference type="PANTHER" id="PTHR47959:SF10">
    <property type="entry name" value="ATP-DEPENDENT RNA HELICASE RHLB"/>
    <property type="match status" value="1"/>
</dbReference>
<dbReference type="GO" id="GO:0005829">
    <property type="term" value="C:cytosol"/>
    <property type="evidence" value="ECO:0007669"/>
    <property type="project" value="TreeGrafter"/>
</dbReference>
<feature type="region of interest" description="Disordered" evidence="7">
    <location>
        <begin position="20"/>
        <end position="67"/>
    </location>
</feature>
<evidence type="ECO:0000259" key="10">
    <source>
        <dbReference type="PROSITE" id="PS51195"/>
    </source>
</evidence>
<dbReference type="CDD" id="cd00268">
    <property type="entry name" value="DEADc"/>
    <property type="match status" value="1"/>
</dbReference>
<feature type="domain" description="DEAD-box RNA helicase Q" evidence="10">
    <location>
        <begin position="76"/>
        <end position="104"/>
    </location>
</feature>
<keyword evidence="5" id="KW-0067">ATP-binding</keyword>
<dbReference type="GO" id="GO:0005524">
    <property type="term" value="F:ATP binding"/>
    <property type="evidence" value="ECO:0007669"/>
    <property type="project" value="UniProtKB-KW"/>
</dbReference>
<dbReference type="PROSITE" id="PS51195">
    <property type="entry name" value="Q_MOTIF"/>
    <property type="match status" value="1"/>
</dbReference>
<dbReference type="InterPro" id="IPR001650">
    <property type="entry name" value="Helicase_C-like"/>
</dbReference>
<keyword evidence="2" id="KW-0547">Nucleotide-binding</keyword>
<dbReference type="CDD" id="cd18787">
    <property type="entry name" value="SF2_C_DEAD"/>
    <property type="match status" value="1"/>
</dbReference>
<feature type="domain" description="Helicase ATP-binding" evidence="8">
    <location>
        <begin position="107"/>
        <end position="287"/>
    </location>
</feature>
<evidence type="ECO:0000256" key="7">
    <source>
        <dbReference type="SAM" id="MobiDB-lite"/>
    </source>
</evidence>
<reference evidence="11" key="1">
    <citation type="submission" date="2018-06" db="EMBL/GenBank/DDBJ databases">
        <authorList>
            <person name="Zhirakovskaya E."/>
        </authorList>
    </citation>
    <scope>NUCLEOTIDE SEQUENCE</scope>
</reference>
<feature type="compositionally biased region" description="Polar residues" evidence="7">
    <location>
        <begin position="44"/>
        <end position="55"/>
    </location>
</feature>
<dbReference type="Pfam" id="PF00271">
    <property type="entry name" value="Helicase_C"/>
    <property type="match status" value="1"/>
</dbReference>
<dbReference type="Pfam" id="PF00270">
    <property type="entry name" value="DEAD"/>
    <property type="match status" value="1"/>
</dbReference>
<dbReference type="HAMAP" id="MF_00661">
    <property type="entry name" value="DEAD_helicase_RhlB"/>
    <property type="match status" value="1"/>
</dbReference>
<evidence type="ECO:0000256" key="3">
    <source>
        <dbReference type="ARBA" id="ARBA00022801"/>
    </source>
</evidence>
<name>A0A3B1CW69_9ZZZZ</name>
<dbReference type="InterPro" id="IPR050079">
    <property type="entry name" value="DEAD_box_RNA_helicase"/>
</dbReference>
<dbReference type="InterPro" id="IPR023554">
    <property type="entry name" value="RNA_helicase_ATP-dep_RhlB"/>
</dbReference>
<dbReference type="InterPro" id="IPR014001">
    <property type="entry name" value="Helicase_ATP-bd"/>
</dbReference>
<dbReference type="PANTHER" id="PTHR47959">
    <property type="entry name" value="ATP-DEPENDENT RNA HELICASE RHLE-RELATED"/>
    <property type="match status" value="1"/>
</dbReference>
<dbReference type="InterPro" id="IPR011545">
    <property type="entry name" value="DEAD/DEAH_box_helicase_dom"/>
</dbReference>
<dbReference type="SUPFAM" id="SSF52540">
    <property type="entry name" value="P-loop containing nucleoside triphosphate hydrolases"/>
    <property type="match status" value="1"/>
</dbReference>
<proteinExistence type="inferred from homology"/>
<organism evidence="11">
    <name type="scientific">hydrothermal vent metagenome</name>
    <dbReference type="NCBI Taxonomy" id="652676"/>
    <lineage>
        <taxon>unclassified sequences</taxon>
        <taxon>metagenomes</taxon>
        <taxon>ecological metagenomes</taxon>
    </lineage>
</organism>
<dbReference type="AlphaFoldDB" id="A0A3B1CW69"/>
<protein>
    <submittedName>
        <fullName evidence="11">ATP-dependent RNA helicase RhlB</fullName>
    </submittedName>
</protein>
<dbReference type="GO" id="GO:0016787">
    <property type="term" value="F:hydrolase activity"/>
    <property type="evidence" value="ECO:0007669"/>
    <property type="project" value="UniProtKB-KW"/>
</dbReference>
<evidence type="ECO:0000256" key="2">
    <source>
        <dbReference type="ARBA" id="ARBA00022741"/>
    </source>
</evidence>
<keyword evidence="3" id="KW-0378">Hydrolase</keyword>
<sequence>MITKIFNLLKKTFITRKEIPPKKEEAISKKTPSRDSSQKESKQKQPANVESNGRTSKQKKHWTPKDFPVEKEEGKVRFYDLHLSNGILHAVADLNYKYCTPIQSGILKHTLEGKDAIGRAQTGTGKTAAFLLTAISRLIRRNPNLKRSKGSPRVLVMAPTRELVIQIEKDAVQLAKYQNLRIVSIYGGMDYKKQINQVKGKYVDIMIATPGRLLDFMKQKLIRLDKVEILILDEADRMLDMGFMPDIRKIERSTPRKENRQTLFFSATFPDSIKRIAEQWTKNAATVEIESEQLEADTITQIIYIVSADEKFKLLFNLMEQKNFSKVLLFCNRKDIAKDLHERLNRRGVSTTLLTGDIDQKKRLRRLENFKKGDIRVLVATDVAGRGIHIENVSHVINYNLSEDPEDYVHRIGRTGRAGLSGTSISFACEDDSFQIPKIEEFLKHKLELIYPEDELLKELPPAPKKPKQEKEHNPYKKRGYKPNNRSNNKRK</sequence>
<dbReference type="EMBL" id="UOGD01000359">
    <property type="protein sequence ID" value="VAX26910.1"/>
    <property type="molecule type" value="Genomic_DNA"/>
</dbReference>
<evidence type="ECO:0000256" key="5">
    <source>
        <dbReference type="ARBA" id="ARBA00022840"/>
    </source>
</evidence>
<dbReference type="GO" id="GO:0003723">
    <property type="term" value="F:RNA binding"/>
    <property type="evidence" value="ECO:0007669"/>
    <property type="project" value="UniProtKB-KW"/>
</dbReference>
<dbReference type="InterPro" id="IPR027417">
    <property type="entry name" value="P-loop_NTPase"/>
</dbReference>
<dbReference type="InterPro" id="IPR000629">
    <property type="entry name" value="RNA-helicase_DEAD-box_CS"/>
</dbReference>
<evidence type="ECO:0000259" key="9">
    <source>
        <dbReference type="PROSITE" id="PS51194"/>
    </source>
</evidence>
<gene>
    <name evidence="11" type="ORF">MNBD_IGNAVI01-2801</name>
</gene>
<feature type="domain" description="Helicase C-terminal" evidence="9">
    <location>
        <begin position="298"/>
        <end position="458"/>
    </location>
</feature>
<feature type="compositionally biased region" description="Basic and acidic residues" evidence="7">
    <location>
        <begin position="20"/>
        <end position="43"/>
    </location>
</feature>